<organism evidence="2 3">
    <name type="scientific">Gordonia hankookensis</name>
    <dbReference type="NCBI Taxonomy" id="589403"/>
    <lineage>
        <taxon>Bacteria</taxon>
        <taxon>Bacillati</taxon>
        <taxon>Actinomycetota</taxon>
        <taxon>Actinomycetes</taxon>
        <taxon>Mycobacteriales</taxon>
        <taxon>Gordoniaceae</taxon>
        <taxon>Gordonia</taxon>
    </lineage>
</organism>
<keyword evidence="3" id="KW-1185">Reference proteome</keyword>
<keyword evidence="2" id="KW-0808">Transferase</keyword>
<evidence type="ECO:0000313" key="3">
    <source>
        <dbReference type="Proteomes" id="UP000602395"/>
    </source>
</evidence>
<dbReference type="GO" id="GO:0032259">
    <property type="term" value="P:methylation"/>
    <property type="evidence" value="ECO:0007669"/>
    <property type="project" value="UniProtKB-KW"/>
</dbReference>
<dbReference type="Proteomes" id="UP000602395">
    <property type="component" value="Unassembled WGS sequence"/>
</dbReference>
<dbReference type="PANTHER" id="PTHR42912">
    <property type="entry name" value="METHYLTRANSFERASE"/>
    <property type="match status" value="1"/>
</dbReference>
<evidence type="ECO:0000313" key="2">
    <source>
        <dbReference type="EMBL" id="MBD1321318.1"/>
    </source>
</evidence>
<feature type="domain" description="Methyltransferase type 11" evidence="1">
    <location>
        <begin position="37"/>
        <end position="129"/>
    </location>
</feature>
<dbReference type="InterPro" id="IPR029063">
    <property type="entry name" value="SAM-dependent_MTases_sf"/>
</dbReference>
<comment type="caution">
    <text evidence="2">The sequence shown here is derived from an EMBL/GenBank/DDBJ whole genome shotgun (WGS) entry which is preliminary data.</text>
</comment>
<dbReference type="EMBL" id="JACWMS010000003">
    <property type="protein sequence ID" value="MBD1321318.1"/>
    <property type="molecule type" value="Genomic_DNA"/>
</dbReference>
<dbReference type="GO" id="GO:0008168">
    <property type="term" value="F:methyltransferase activity"/>
    <property type="evidence" value="ECO:0007669"/>
    <property type="project" value="UniProtKB-KW"/>
</dbReference>
<evidence type="ECO:0000259" key="1">
    <source>
        <dbReference type="Pfam" id="PF08241"/>
    </source>
</evidence>
<sequence length="259" mass="27972">MFTSPADGYDRFMGRYTRTLAPALVDAARVDQAERVLDVGCGPGGLTGVLARLLGEQNVAAIDPAAQFVTACHERYPDADVRQGTAEALPWPDDDFDAAFSCLVVGFMTDADQGLREMSRVTRPGGVVAACMWDLDEGGMTMLETFWAGARELDPAVVGERMRVGVGRGDIATRLRRIGLHDVVDGALIAHADYTDFDDFWQPFTFGVGPAGAHLAALPTDQQERVRDLCRPQLPDGPFTLSARAWFACGTVPPPDADR</sequence>
<dbReference type="Pfam" id="PF08241">
    <property type="entry name" value="Methyltransf_11"/>
    <property type="match status" value="1"/>
</dbReference>
<accession>A0ABR7WEY0</accession>
<name>A0ABR7WEY0_9ACTN</name>
<protein>
    <submittedName>
        <fullName evidence="2">Class I SAM-dependent methyltransferase</fullName>
    </submittedName>
</protein>
<dbReference type="SUPFAM" id="SSF53335">
    <property type="entry name" value="S-adenosyl-L-methionine-dependent methyltransferases"/>
    <property type="match status" value="1"/>
</dbReference>
<dbReference type="InterPro" id="IPR050508">
    <property type="entry name" value="Methyltransf_Superfamily"/>
</dbReference>
<dbReference type="Gene3D" id="3.40.50.150">
    <property type="entry name" value="Vaccinia Virus protein VP39"/>
    <property type="match status" value="1"/>
</dbReference>
<gene>
    <name evidence="2" type="ORF">IDF66_17160</name>
</gene>
<reference evidence="2 3" key="1">
    <citation type="submission" date="2020-09" db="EMBL/GenBank/DDBJ databases">
        <title>Novel species in genus Gordonia.</title>
        <authorList>
            <person name="Zhang G."/>
        </authorList>
    </citation>
    <scope>NUCLEOTIDE SEQUENCE [LARGE SCALE GENOMIC DNA]</scope>
    <source>
        <strain evidence="2 3">ON-33</strain>
    </source>
</reference>
<dbReference type="RefSeq" id="WP_190267868.1">
    <property type="nucleotide sequence ID" value="NZ_BAABAD010000005.1"/>
</dbReference>
<dbReference type="CDD" id="cd02440">
    <property type="entry name" value="AdoMet_MTases"/>
    <property type="match status" value="1"/>
</dbReference>
<keyword evidence="2" id="KW-0489">Methyltransferase</keyword>
<proteinExistence type="predicted"/>
<dbReference type="InterPro" id="IPR013216">
    <property type="entry name" value="Methyltransf_11"/>
</dbReference>